<dbReference type="EMBL" id="HG994585">
    <property type="protein sequence ID" value="CAF2984617.1"/>
    <property type="molecule type" value="Genomic_DNA"/>
</dbReference>
<name>A0A7R8HB17_LEPSM</name>
<dbReference type="Proteomes" id="UP000675881">
    <property type="component" value="Chromosome 6"/>
</dbReference>
<keyword evidence="3" id="KW-1185">Reference proteome</keyword>
<accession>A0A7R8HB17</accession>
<evidence type="ECO:0000313" key="2">
    <source>
        <dbReference type="EMBL" id="CAF2984617.1"/>
    </source>
</evidence>
<evidence type="ECO:0000256" key="1">
    <source>
        <dbReference type="SAM" id="MobiDB-lite"/>
    </source>
</evidence>
<sequence>MKESMIRREAASLLNNNILLAAVYVDPLNRVCLNEIQFKKKAKSFLYNIALRISGLVENIETGRELEEDEIRKNMNSQGKFGQSPEISEEYKNFLDNEEQSRKR</sequence>
<gene>
    <name evidence="2" type="ORF">LSAA_12414</name>
</gene>
<protein>
    <submittedName>
        <fullName evidence="2">(salmon louse) hypothetical protein</fullName>
    </submittedName>
</protein>
<evidence type="ECO:0000313" key="3">
    <source>
        <dbReference type="Proteomes" id="UP000675881"/>
    </source>
</evidence>
<proteinExistence type="predicted"/>
<organism evidence="2 3">
    <name type="scientific">Lepeophtheirus salmonis</name>
    <name type="common">Salmon louse</name>
    <name type="synonym">Caligus salmonis</name>
    <dbReference type="NCBI Taxonomy" id="72036"/>
    <lineage>
        <taxon>Eukaryota</taxon>
        <taxon>Metazoa</taxon>
        <taxon>Ecdysozoa</taxon>
        <taxon>Arthropoda</taxon>
        <taxon>Crustacea</taxon>
        <taxon>Multicrustacea</taxon>
        <taxon>Hexanauplia</taxon>
        <taxon>Copepoda</taxon>
        <taxon>Siphonostomatoida</taxon>
        <taxon>Caligidae</taxon>
        <taxon>Lepeophtheirus</taxon>
    </lineage>
</organism>
<feature type="compositionally biased region" description="Basic and acidic residues" evidence="1">
    <location>
        <begin position="89"/>
        <end position="104"/>
    </location>
</feature>
<reference evidence="2" key="1">
    <citation type="submission" date="2021-02" db="EMBL/GenBank/DDBJ databases">
        <authorList>
            <person name="Bekaert M."/>
        </authorList>
    </citation>
    <scope>NUCLEOTIDE SEQUENCE</scope>
    <source>
        <strain evidence="2">IoA-00</strain>
    </source>
</reference>
<feature type="region of interest" description="Disordered" evidence="1">
    <location>
        <begin position="71"/>
        <end position="104"/>
    </location>
</feature>
<dbReference type="AlphaFoldDB" id="A0A7R8HB17"/>